<dbReference type="PANTHER" id="PTHR47292:SF3">
    <property type="entry name" value="PROTEIN WAVE"/>
    <property type="match status" value="1"/>
</dbReference>
<keyword evidence="3" id="KW-1185">Reference proteome</keyword>
<evidence type="ECO:0000256" key="1">
    <source>
        <dbReference type="SAM" id="MobiDB-lite"/>
    </source>
</evidence>
<gene>
    <name evidence="2" type="ORF">ACJIZ3_003054</name>
</gene>
<dbReference type="AlphaFoldDB" id="A0ABD3U9P3"/>
<evidence type="ECO:0000313" key="3">
    <source>
        <dbReference type="Proteomes" id="UP001634393"/>
    </source>
</evidence>
<protein>
    <submittedName>
        <fullName evidence="2">Uncharacterized protein</fullName>
    </submittedName>
</protein>
<name>A0ABD3U9P3_9LAMI</name>
<sequence length="560" mass="62312">MAEPKGEICEANSFSDNKEIKNYDSIHAHDYKDGGKLGSMKPPSSTFSSSKIFGDQACKSTSTGNESTLVFEGNSKCFEADVQSSVKSDISTNIVLPHRNGNFEMETMTHDSQHRTESSCSNSLSAIPLSNHSYQETSKEAYSFKNYGDSSNSKASDSLESRLSGQIARKAIRNARSKNGSSIVGNHSSLLTKKGDNTLRQNEESCDKTKSDFQGNEFSESSLKDHDSFVVGFDLNEDINDDGADDLIQPVVELESKSCQSVIHVVAKKSGIPRGSPIIPLKFEGALDWKGSAETSAFKSLDRKIRSRDNSSNERQGFTGIDLNVAAWEDTFQDSRAENSSKRTESLSFDLNCLYDASNEYTQPSLFRESENHPLMDLNTSIGDTTKNPDFDNRGKRDFNFTNDASYLAHPQQYLVAAPIMQRVVPFQQNLPYLSHSLPPQSYPLKGPFHFSPGTVMPYSRYANEHGIFPGAQNFLQVAHGYNTGNTEIYTPRVDLKTQDLLSRSGSKLDDTRQYMVLAKNTPMDEHVKSLNHEAYAMAMKRKEPEGGLEYYQLGYRQVT</sequence>
<reference evidence="2 3" key="1">
    <citation type="submission" date="2024-12" db="EMBL/GenBank/DDBJ databases">
        <title>The unique morphological basis and parallel evolutionary history of personate flowers in Penstemon.</title>
        <authorList>
            <person name="Depatie T.H."/>
            <person name="Wessinger C.A."/>
        </authorList>
    </citation>
    <scope>NUCLEOTIDE SEQUENCE [LARGE SCALE GENOMIC DNA]</scope>
    <source>
        <strain evidence="2">WTNN_2</strain>
        <tissue evidence="2">Leaf</tissue>
    </source>
</reference>
<proteinExistence type="predicted"/>
<comment type="caution">
    <text evidence="2">The sequence shown here is derived from an EMBL/GenBank/DDBJ whole genome shotgun (WGS) entry which is preliminary data.</text>
</comment>
<evidence type="ECO:0000313" key="2">
    <source>
        <dbReference type="EMBL" id="KAL3845651.1"/>
    </source>
</evidence>
<accession>A0ABD3U9P3</accession>
<dbReference type="EMBL" id="JBJXBP010000002">
    <property type="protein sequence ID" value="KAL3845651.1"/>
    <property type="molecule type" value="Genomic_DNA"/>
</dbReference>
<feature type="region of interest" description="Disordered" evidence="1">
    <location>
        <begin position="198"/>
        <end position="219"/>
    </location>
</feature>
<feature type="compositionally biased region" description="Basic and acidic residues" evidence="1">
    <location>
        <begin position="198"/>
        <end position="211"/>
    </location>
</feature>
<organism evidence="2 3">
    <name type="scientific">Penstemon smallii</name>
    <dbReference type="NCBI Taxonomy" id="265156"/>
    <lineage>
        <taxon>Eukaryota</taxon>
        <taxon>Viridiplantae</taxon>
        <taxon>Streptophyta</taxon>
        <taxon>Embryophyta</taxon>
        <taxon>Tracheophyta</taxon>
        <taxon>Spermatophyta</taxon>
        <taxon>Magnoliopsida</taxon>
        <taxon>eudicotyledons</taxon>
        <taxon>Gunneridae</taxon>
        <taxon>Pentapetalae</taxon>
        <taxon>asterids</taxon>
        <taxon>lamiids</taxon>
        <taxon>Lamiales</taxon>
        <taxon>Plantaginaceae</taxon>
        <taxon>Cheloneae</taxon>
        <taxon>Penstemon</taxon>
    </lineage>
</organism>
<dbReference type="PANTHER" id="PTHR47292">
    <property type="entry name" value="TRANSCRIPTION ELONGATION FACTOR (TFIIS) FAMILY PROTEIN-RELATED"/>
    <property type="match status" value="1"/>
</dbReference>
<dbReference type="Proteomes" id="UP001634393">
    <property type="component" value="Unassembled WGS sequence"/>
</dbReference>